<keyword evidence="4" id="KW-0808">Transferase</keyword>
<evidence type="ECO:0000256" key="6">
    <source>
        <dbReference type="ARBA" id="ARBA00022777"/>
    </source>
</evidence>
<name>A0ABS6HC60_9PROT</name>
<dbReference type="PROSITE" id="PS50109">
    <property type="entry name" value="HIS_KIN"/>
    <property type="match status" value="1"/>
</dbReference>
<evidence type="ECO:0000256" key="8">
    <source>
        <dbReference type="ARBA" id="ARBA00023012"/>
    </source>
</evidence>
<dbReference type="RefSeq" id="WP_216878332.1">
    <property type="nucleotide sequence ID" value="NZ_JAERQM010000007.1"/>
</dbReference>
<feature type="domain" description="HAMP" evidence="11">
    <location>
        <begin position="179"/>
        <end position="232"/>
    </location>
</feature>
<protein>
    <recommendedName>
        <fullName evidence="2">histidine kinase</fullName>
        <ecNumber evidence="2">2.7.13.3</ecNumber>
    </recommendedName>
</protein>
<evidence type="ECO:0000313" key="13">
    <source>
        <dbReference type="Proteomes" id="UP000689967"/>
    </source>
</evidence>
<evidence type="ECO:0000256" key="4">
    <source>
        <dbReference type="ARBA" id="ARBA00022679"/>
    </source>
</evidence>
<dbReference type="CDD" id="cd06225">
    <property type="entry name" value="HAMP"/>
    <property type="match status" value="1"/>
</dbReference>
<dbReference type="InterPro" id="IPR003660">
    <property type="entry name" value="HAMP_dom"/>
</dbReference>
<dbReference type="PANTHER" id="PTHR45436:SF8">
    <property type="entry name" value="HISTIDINE KINASE"/>
    <property type="match status" value="1"/>
</dbReference>
<keyword evidence="9" id="KW-0472">Membrane</keyword>
<gene>
    <name evidence="12" type="ORF">JJQ90_21530</name>
</gene>
<feature type="domain" description="Histidine kinase" evidence="10">
    <location>
        <begin position="240"/>
        <end position="444"/>
    </location>
</feature>
<dbReference type="GO" id="GO:0016301">
    <property type="term" value="F:kinase activity"/>
    <property type="evidence" value="ECO:0007669"/>
    <property type="project" value="UniProtKB-KW"/>
</dbReference>
<reference evidence="12 13" key="1">
    <citation type="submission" date="2021-01" db="EMBL/GenBank/DDBJ databases">
        <title>Roseomonas sp. nov, a bacterium isolated from an oil production mixture in Yumen Oilfield.</title>
        <authorList>
            <person name="Wu D."/>
        </authorList>
    </citation>
    <scope>NUCLEOTIDE SEQUENCE [LARGE SCALE GENOMIC DNA]</scope>
    <source>
        <strain evidence="12 13">ROY-5-3</strain>
    </source>
</reference>
<organism evidence="12 13">
    <name type="scientific">Falsiroseomonas oleicola</name>
    <dbReference type="NCBI Taxonomy" id="2801474"/>
    <lineage>
        <taxon>Bacteria</taxon>
        <taxon>Pseudomonadati</taxon>
        <taxon>Pseudomonadota</taxon>
        <taxon>Alphaproteobacteria</taxon>
        <taxon>Acetobacterales</taxon>
        <taxon>Roseomonadaceae</taxon>
        <taxon>Falsiroseomonas</taxon>
    </lineage>
</organism>
<dbReference type="InterPro" id="IPR005467">
    <property type="entry name" value="His_kinase_dom"/>
</dbReference>
<keyword evidence="5 9" id="KW-0812">Transmembrane</keyword>
<comment type="caution">
    <text evidence="12">The sequence shown here is derived from an EMBL/GenBank/DDBJ whole genome shotgun (WGS) entry which is preliminary data.</text>
</comment>
<keyword evidence="3" id="KW-0597">Phosphoprotein</keyword>
<evidence type="ECO:0000256" key="7">
    <source>
        <dbReference type="ARBA" id="ARBA00022989"/>
    </source>
</evidence>
<dbReference type="CDD" id="cd00082">
    <property type="entry name" value="HisKA"/>
    <property type="match status" value="1"/>
</dbReference>
<evidence type="ECO:0000256" key="9">
    <source>
        <dbReference type="SAM" id="Phobius"/>
    </source>
</evidence>
<keyword evidence="7 9" id="KW-1133">Transmembrane helix</keyword>
<dbReference type="SMART" id="SM00304">
    <property type="entry name" value="HAMP"/>
    <property type="match status" value="1"/>
</dbReference>
<dbReference type="PANTHER" id="PTHR45436">
    <property type="entry name" value="SENSOR HISTIDINE KINASE YKOH"/>
    <property type="match status" value="1"/>
</dbReference>
<sequence length="444" mass="46505">MREEAPARWWATTGFRITLLHLALTLAGTALLAGIGFFTASRFATQQIQAEIERDVGVLLNAGRLGGVTSLALSIEARIAADRSGTQYFLLTGPGAGRIAGNLAEAPLRPGWASMALDAAQAESALLAYGTPLPAGHFLLVGRDLGPVQALEAQLLASAGWVGGAALLLALGGGLVVGRSVVRRAAQMERALAEVEAGRLDTRLLTRPGGDEFDRLARRVNATLDRLQGTMAALRQVTDDIAHDLRTPLTRLRGRLESLAEATPEAEAAVAECDRILEVFAALLRIAQVESGARRAAFAEVNLTQVMETVAELYGSAAAERGQTLATDLAPGVTFRGDRDLLTQMLANLVENAIRHGREGGLVSLALRPGPEITVADDGPGIPAADKPLVFRRFHRLDQARATPGAGLGLALVAAVAELHGLTVTLEDAGGGPMPGLRVRLNAG</sequence>
<dbReference type="Pfam" id="PF02518">
    <property type="entry name" value="HATPase_c"/>
    <property type="match status" value="1"/>
</dbReference>
<dbReference type="SMART" id="SM00387">
    <property type="entry name" value="HATPase_c"/>
    <property type="match status" value="1"/>
</dbReference>
<dbReference type="EC" id="2.7.13.3" evidence="2"/>
<evidence type="ECO:0000313" key="12">
    <source>
        <dbReference type="EMBL" id="MBU8546317.1"/>
    </source>
</evidence>
<dbReference type="Pfam" id="PF00512">
    <property type="entry name" value="HisKA"/>
    <property type="match status" value="1"/>
</dbReference>
<evidence type="ECO:0000256" key="5">
    <source>
        <dbReference type="ARBA" id="ARBA00022692"/>
    </source>
</evidence>
<dbReference type="SMART" id="SM00388">
    <property type="entry name" value="HisKA"/>
    <property type="match status" value="1"/>
</dbReference>
<feature type="transmembrane region" description="Helical" evidence="9">
    <location>
        <begin position="159"/>
        <end position="182"/>
    </location>
</feature>
<dbReference type="Proteomes" id="UP000689967">
    <property type="component" value="Unassembled WGS sequence"/>
</dbReference>
<keyword evidence="13" id="KW-1185">Reference proteome</keyword>
<evidence type="ECO:0000256" key="2">
    <source>
        <dbReference type="ARBA" id="ARBA00012438"/>
    </source>
</evidence>
<dbReference type="PROSITE" id="PS50885">
    <property type="entry name" value="HAMP"/>
    <property type="match status" value="1"/>
</dbReference>
<dbReference type="InterPro" id="IPR003661">
    <property type="entry name" value="HisK_dim/P_dom"/>
</dbReference>
<dbReference type="EMBL" id="JAERQM010000007">
    <property type="protein sequence ID" value="MBU8546317.1"/>
    <property type="molecule type" value="Genomic_DNA"/>
</dbReference>
<dbReference type="Pfam" id="PF00672">
    <property type="entry name" value="HAMP"/>
    <property type="match status" value="1"/>
</dbReference>
<keyword evidence="8" id="KW-0902">Two-component regulatory system</keyword>
<accession>A0ABS6HC60</accession>
<evidence type="ECO:0000259" key="10">
    <source>
        <dbReference type="PROSITE" id="PS50109"/>
    </source>
</evidence>
<proteinExistence type="predicted"/>
<dbReference type="InterPro" id="IPR003594">
    <property type="entry name" value="HATPase_dom"/>
</dbReference>
<evidence type="ECO:0000259" key="11">
    <source>
        <dbReference type="PROSITE" id="PS50885"/>
    </source>
</evidence>
<keyword evidence="6 12" id="KW-0418">Kinase</keyword>
<evidence type="ECO:0000256" key="3">
    <source>
        <dbReference type="ARBA" id="ARBA00022553"/>
    </source>
</evidence>
<dbReference type="InterPro" id="IPR050428">
    <property type="entry name" value="TCS_sensor_his_kinase"/>
</dbReference>
<dbReference type="CDD" id="cd00075">
    <property type="entry name" value="HATPase"/>
    <property type="match status" value="1"/>
</dbReference>
<comment type="catalytic activity">
    <reaction evidence="1">
        <text>ATP + protein L-histidine = ADP + protein N-phospho-L-histidine.</text>
        <dbReference type="EC" id="2.7.13.3"/>
    </reaction>
</comment>
<evidence type="ECO:0000256" key="1">
    <source>
        <dbReference type="ARBA" id="ARBA00000085"/>
    </source>
</evidence>